<dbReference type="AlphaFoldDB" id="A0A1J0AFD4"/>
<evidence type="ECO:0000256" key="1">
    <source>
        <dbReference type="SAM" id="Phobius"/>
    </source>
</evidence>
<dbReference type="KEGG" id="glt:GlitD10_2291"/>
<dbReference type="STRING" id="1188229.GlitD10_2291"/>
<evidence type="ECO:0000313" key="3">
    <source>
        <dbReference type="Proteomes" id="UP000180235"/>
    </source>
</evidence>
<accession>A0A1J0AFD4</accession>
<organism evidence="2 3">
    <name type="scientific">Gloeomargarita lithophora Alchichica-D10</name>
    <dbReference type="NCBI Taxonomy" id="1188229"/>
    <lineage>
        <taxon>Bacteria</taxon>
        <taxon>Bacillati</taxon>
        <taxon>Cyanobacteriota</taxon>
        <taxon>Cyanophyceae</taxon>
        <taxon>Gloeomargaritales</taxon>
        <taxon>Gloeomargaritaceae</taxon>
        <taxon>Gloeomargarita</taxon>
    </lineage>
</organism>
<dbReference type="Proteomes" id="UP000180235">
    <property type="component" value="Chromosome"/>
</dbReference>
<reference evidence="2 3" key="1">
    <citation type="submission" date="2016-10" db="EMBL/GenBank/DDBJ databases">
        <title>Description of Gloeomargarita lithophora gen. nov., sp. nov., a thylakoid-bearing basal-branching cyanobacterium with intracellular carbonates, and proposal for Gloeomargaritales ord. nov.</title>
        <authorList>
            <person name="Moreira D."/>
            <person name="Tavera R."/>
            <person name="Benzerara K."/>
            <person name="Skouri-Panet F."/>
            <person name="Couradeau E."/>
            <person name="Gerard E."/>
            <person name="Loussert C."/>
            <person name="Novelo E."/>
            <person name="Zivanovic Y."/>
            <person name="Lopez-Garcia P."/>
        </authorList>
    </citation>
    <scope>NUCLEOTIDE SEQUENCE [LARGE SCALE GENOMIC DNA]</scope>
    <source>
        <strain evidence="2 3">D10</strain>
    </source>
</reference>
<proteinExistence type="predicted"/>
<gene>
    <name evidence="2" type="ORF">GlitD10_2291</name>
</gene>
<sequence>IIGKTNELLTQSSSLRRQLETCEQEMISIREFENYLRGFQRHRSGKQLRNFLYQELGFAGLIVYVLHLISPRHRNR</sequence>
<feature type="non-terminal residue" evidence="2">
    <location>
        <position position="1"/>
    </location>
</feature>
<feature type="transmembrane region" description="Helical" evidence="1">
    <location>
        <begin position="51"/>
        <end position="69"/>
    </location>
</feature>
<dbReference type="RefSeq" id="WP_216634612.1">
    <property type="nucleotide sequence ID" value="NZ_CP017675.1"/>
</dbReference>
<protein>
    <submittedName>
        <fullName evidence="2">Uncharacterized protein</fullName>
    </submittedName>
</protein>
<dbReference type="EMBL" id="CP017675">
    <property type="protein sequence ID" value="APB34623.1"/>
    <property type="molecule type" value="Genomic_DNA"/>
</dbReference>
<name>A0A1J0AFD4_9CYAN</name>
<keyword evidence="1" id="KW-0472">Membrane</keyword>
<evidence type="ECO:0000313" key="2">
    <source>
        <dbReference type="EMBL" id="APB34623.1"/>
    </source>
</evidence>
<keyword evidence="1" id="KW-0812">Transmembrane</keyword>
<keyword evidence="3" id="KW-1185">Reference proteome</keyword>
<keyword evidence="1" id="KW-1133">Transmembrane helix</keyword>